<keyword evidence="2" id="KW-0472">Membrane</keyword>
<feature type="compositionally biased region" description="Polar residues" evidence="1">
    <location>
        <begin position="393"/>
        <end position="402"/>
    </location>
</feature>
<dbReference type="Gene3D" id="3.60.10.10">
    <property type="entry name" value="Endonuclease/exonuclease/phosphatase"/>
    <property type="match status" value="1"/>
</dbReference>
<dbReference type="InterPro" id="IPR036691">
    <property type="entry name" value="Endo/exonu/phosph_ase_sf"/>
</dbReference>
<organism evidence="5 6">
    <name type="scientific">Albugo candida</name>
    <dbReference type="NCBI Taxonomy" id="65357"/>
    <lineage>
        <taxon>Eukaryota</taxon>
        <taxon>Sar</taxon>
        <taxon>Stramenopiles</taxon>
        <taxon>Oomycota</taxon>
        <taxon>Peronosporomycetes</taxon>
        <taxon>Albuginales</taxon>
        <taxon>Albuginaceae</taxon>
        <taxon>Albugo</taxon>
    </lineage>
</organism>
<keyword evidence="2" id="KW-1133">Transmembrane helix</keyword>
<protein>
    <recommendedName>
        <fullName evidence="4">Endonuclease/exonuclease/phosphatase domain-containing protein</fullName>
    </recommendedName>
</protein>
<evidence type="ECO:0000256" key="1">
    <source>
        <dbReference type="SAM" id="MobiDB-lite"/>
    </source>
</evidence>
<dbReference type="InParanoid" id="A0A024GCL9"/>
<comment type="caution">
    <text evidence="5">The sequence shown here is derived from an EMBL/GenBank/DDBJ whole genome shotgun (WGS) entry which is preliminary data.</text>
</comment>
<name>A0A024GCL9_9STRA</name>
<dbReference type="InterPro" id="IPR005135">
    <property type="entry name" value="Endo/exonuclease/phosphatase"/>
</dbReference>
<keyword evidence="6" id="KW-1185">Reference proteome</keyword>
<dbReference type="AlphaFoldDB" id="A0A024GCL9"/>
<proteinExistence type="predicted"/>
<evidence type="ECO:0000259" key="4">
    <source>
        <dbReference type="Pfam" id="PF03372"/>
    </source>
</evidence>
<dbReference type="OrthoDB" id="276515at2759"/>
<gene>
    <name evidence="5" type="ORF">BN9_052100</name>
</gene>
<dbReference type="EMBL" id="CAIX01000069">
    <property type="protein sequence ID" value="CCI44401.1"/>
    <property type="molecule type" value="Genomic_DNA"/>
</dbReference>
<keyword evidence="3" id="KW-0732">Signal</keyword>
<evidence type="ECO:0000256" key="2">
    <source>
        <dbReference type="SAM" id="Phobius"/>
    </source>
</evidence>
<dbReference type="Proteomes" id="UP000053237">
    <property type="component" value="Unassembled WGS sequence"/>
</dbReference>
<feature type="region of interest" description="Disordered" evidence="1">
    <location>
        <begin position="375"/>
        <end position="416"/>
    </location>
</feature>
<feature type="chain" id="PRO_5001529448" description="Endonuclease/exonuclease/phosphatase domain-containing protein" evidence="3">
    <location>
        <begin position="23"/>
        <end position="502"/>
    </location>
</feature>
<sequence length="502" mass="54202">MPTFTCMLFTSLSILHFSYVSAQESTPAQNPLMMKLMTFNIRTDQAPKDADEHCTQWNGIRKDGVVQQIASQNPDFFGVQETSDAQKGFLDQQLSTYAAVGASSGSLNGNPAEWNAIYHKKDTWAPIASGMFWLGPNPDVASIDWGMTQYRTCVWGRFNHIPTGITVCVFNTHWETLGNDLAQSNGAKVIVQRLGSLCQQSDKAIILLGDLNSKTSSPAVQYLITQDLKDDSADPTFCGDLLTATCTEKFDYILHRLPTGVCATKSSVVRQKFNDCYPSDHAAMVSSFCLAGDCCDKSDVNTHQNATNKIDKDVKQLLSRGGGKTVVEASGQSRSNKSSNGKNNVMGILLVSLGVSLGIAAIGVVIFVQRRKKQPEAAPASRPLSDKMPMVDRTSSPSSIANKAQPKPGSGNMVDSGLSLSSEYTANSNAPSLVSSRFPSAILESGVTFTDSNTSSFAILETSTSTPNSLVSSRLSFGSDSIRESSRINFDSNVKSKNLWIM</sequence>
<dbReference type="InterPro" id="IPR050410">
    <property type="entry name" value="CCR4/nocturin_mRNA_transcr"/>
</dbReference>
<dbReference type="STRING" id="65357.A0A024GCL9"/>
<feature type="domain" description="Endonuclease/exonuclease/phosphatase" evidence="4">
    <location>
        <begin position="37"/>
        <end position="281"/>
    </location>
</feature>
<dbReference type="Pfam" id="PF03372">
    <property type="entry name" value="Exo_endo_phos"/>
    <property type="match status" value="1"/>
</dbReference>
<dbReference type="PANTHER" id="PTHR12121:SF36">
    <property type="entry name" value="ENDONUCLEASE_EXONUCLEASE_PHOSPHATASE DOMAIN-CONTAINING PROTEIN"/>
    <property type="match status" value="1"/>
</dbReference>
<feature type="signal peptide" evidence="3">
    <location>
        <begin position="1"/>
        <end position="22"/>
    </location>
</feature>
<feature type="transmembrane region" description="Helical" evidence="2">
    <location>
        <begin position="345"/>
        <end position="368"/>
    </location>
</feature>
<evidence type="ECO:0000256" key="3">
    <source>
        <dbReference type="SAM" id="SignalP"/>
    </source>
</evidence>
<dbReference type="PANTHER" id="PTHR12121">
    <property type="entry name" value="CARBON CATABOLITE REPRESSOR PROTEIN 4"/>
    <property type="match status" value="1"/>
</dbReference>
<dbReference type="SUPFAM" id="SSF56219">
    <property type="entry name" value="DNase I-like"/>
    <property type="match status" value="1"/>
</dbReference>
<accession>A0A024GCL9</accession>
<keyword evidence="2" id="KW-0812">Transmembrane</keyword>
<evidence type="ECO:0000313" key="6">
    <source>
        <dbReference type="Proteomes" id="UP000053237"/>
    </source>
</evidence>
<dbReference type="GO" id="GO:0000175">
    <property type="term" value="F:3'-5'-RNA exonuclease activity"/>
    <property type="evidence" value="ECO:0007669"/>
    <property type="project" value="TreeGrafter"/>
</dbReference>
<reference evidence="5 6" key="1">
    <citation type="submission" date="2012-05" db="EMBL/GenBank/DDBJ databases">
        <title>Recombination and specialization in a pathogen metapopulation.</title>
        <authorList>
            <person name="Gardiner A."/>
            <person name="Kemen E."/>
            <person name="Schultz-Larsen T."/>
            <person name="MacLean D."/>
            <person name="Van Oosterhout C."/>
            <person name="Jones J.D.G."/>
        </authorList>
    </citation>
    <scope>NUCLEOTIDE SEQUENCE [LARGE SCALE GENOMIC DNA]</scope>
    <source>
        <strain evidence="5 6">Ac Nc2</strain>
    </source>
</reference>
<evidence type="ECO:0000313" key="5">
    <source>
        <dbReference type="EMBL" id="CCI44401.1"/>
    </source>
</evidence>